<protein>
    <recommendedName>
        <fullName evidence="4">Sacsin</fullName>
    </recommendedName>
</protein>
<reference evidence="3" key="1">
    <citation type="journal article" date="2014" name="Proc. Natl. Acad. Sci. U.S.A.">
        <title>Extensive sampling of basidiomycete genomes demonstrates inadequacy of the white-rot/brown-rot paradigm for wood decay fungi.</title>
        <authorList>
            <person name="Riley R."/>
            <person name="Salamov A.A."/>
            <person name="Brown D.W."/>
            <person name="Nagy L.G."/>
            <person name="Floudas D."/>
            <person name="Held B.W."/>
            <person name="Levasseur A."/>
            <person name="Lombard V."/>
            <person name="Morin E."/>
            <person name="Otillar R."/>
            <person name="Lindquist E.A."/>
            <person name="Sun H."/>
            <person name="LaButti K.M."/>
            <person name="Schmutz J."/>
            <person name="Jabbour D."/>
            <person name="Luo H."/>
            <person name="Baker S.E."/>
            <person name="Pisabarro A.G."/>
            <person name="Walton J.D."/>
            <person name="Blanchette R.A."/>
            <person name="Henrissat B."/>
            <person name="Martin F."/>
            <person name="Cullen D."/>
            <person name="Hibbett D.S."/>
            <person name="Grigoriev I.V."/>
        </authorList>
    </citation>
    <scope>NUCLEOTIDE SEQUENCE [LARGE SCALE GENOMIC DNA]</scope>
    <source>
        <strain evidence="3">MUCL 33604</strain>
    </source>
</reference>
<feature type="region of interest" description="Disordered" evidence="1">
    <location>
        <begin position="1531"/>
        <end position="1556"/>
    </location>
</feature>
<evidence type="ECO:0000313" key="3">
    <source>
        <dbReference type="Proteomes" id="UP000027265"/>
    </source>
</evidence>
<sequence>MALARDALWENGHDESVEVNQRALIDKVLARYSGEFTVFRELLQNSDDAGSQAVEIRFETKGYLERQKLEEGGHTGTVINGIDGAAAVVSSNGRPKQVLPDLKTTLVHQWSFKNNGMVFRDEDWNRLKKIAEGNPDEEKIGAFGVGFYSLFSVTENPFVTSGGQWMGFHWKGDQLVARRGTVPSTTQDPSPFTEDPWTTFAMTLREPTPIPPAFDFTRFLSSSITFMAHLRTISVFFDDKRLAHLTKAPGVPKELGLPKGLRSRSDGGIMNVKGVRVSPLHIRAEVMRWVYSVGTTKPPPLPPKPVKAPLTSTAASGGFFSSLFSSLTANRAASTTSAPPPPPVEVVKVPEINLEEISESNVVLAIWSAEVDVKIDKKMAGELYRSTKKNVPPRVRVDLIYTGKAEYDESVKEDEKYPYATGSVFQGLRADLEGTGSAHVFIGHATAQTTGIGGHMATRFIPTVERESIDLVDRTVAIWNKELLYVGGFLARAAYNIELENVREAWNGAIDKTKPASRPEPEVQTWLRNRALHALRFFTFHASTPSSTVSQLLQEAFFACGQNQPFPIISSAGVRNASDVRLPDPMFAAFLKDLPVLPDEVTTGAKLMVDVLHARKLLKDITFVDVLQELRSRPLAEDEAVACLKWWIALQTSGELANPIPVRTEFLNAAVLSTGTPGGADEKIIPLSSIQTFMNLRQMGSIIPVDGPLPSHLLPLSVSRHLDHDSVSSVFPWRDLTVMDWLRHITTPTLMALDPEHDLTRSSPWAERVLTALGRAWPSLGKPHQTEIVELLKSVPCVPTTLGMKCPEQAYFSNVDIFHDLPIIQLSVIQVKGNLEKVLQTLGVRKHVELQLVFDRMIKTGDWTIADLTKYLVTVQSTLSTVELNRLSQTAAFPREDDSPMTTERKKPIRYRASELYEPLDVFRQMKLPILDWGTQPKWRNSSDEAKFLYKLGLRRFPLIETLVDLAAGEDAVVRPLALKYILDNYASRYSDFDPGAFGNRAFIPTKDGGLGRISEVYANVEWEKLKFKVVDQNLRGDALTKLKIAEHPSTTSLISFLGKTPPKTEQEAREWFGVLAGRISAFSPLELQKMSQLPIVPVKAPGPGSSPDRLLPPSQCYFAGTSEAQFHSKLFVFIDFGSRANGFLSACGTKHEPTVDEIAQIILANPRKFYDLAEGRENFLLELRNLAVNRRNLPSSTITRMKRSPMLLASRRVKKAKVAKKADENVADWDEEDWDYEYDLRRSDQIVVADDTNSYQQFGDSIFSAPQEDLLEGFYVELGCPRLSSLAREDYKTTSEVVGSRIASETRSLILQRLPLFLHEHTHEKPQVSYGWLNTGNNFRVKTFGKLTVTKSIKYEGKQLSQVREASAVARKDEYGGPIQLWLAGNAQVDMYEVATSLCRLLFKTPRVNDALLFMTILSTDLKALKRRGYNVDRILRQQQAEREAVIAKEKASSTTLVSDNILAPSGAVPGTFPAIPNNPSEKTLLEAPAPPSETTQEIVKRDQLPSATIQANTWQNLKERFGRPESILSGFRGSTPKPSTGLPPGSSPTITPLSNISSNIETAIKACKEEKSDLLRNRQQMQMVKESLNEGYCDVSGHVRNLEKAGSMANIPVFIAPDALQTFGAANTPDSQKKQDFFAIKRDALARFIHVVQPLCEIYKLPPKSMHVFYDLGGELIAFNRDGSIYLNLRFYEAWHDAQVKAGDLSTAYISWFFTLAHEIAHNLVQPHNSEHEFYFSAICEQYLIPLSRLLAPSS</sequence>
<keyword evidence="3" id="KW-1185">Reference proteome</keyword>
<accession>A0A067PUP4</accession>
<dbReference type="HOGENOM" id="CLU_001744_1_0_1"/>
<dbReference type="Pfam" id="PF12449">
    <property type="entry name" value="DUF3684"/>
    <property type="match status" value="1"/>
</dbReference>
<proteinExistence type="predicted"/>
<evidence type="ECO:0000256" key="1">
    <source>
        <dbReference type="SAM" id="MobiDB-lite"/>
    </source>
</evidence>
<dbReference type="InterPro" id="IPR022155">
    <property type="entry name" value="DUF3684"/>
</dbReference>
<dbReference type="EMBL" id="KL197730">
    <property type="protein sequence ID" value="KDQ54066.1"/>
    <property type="molecule type" value="Genomic_DNA"/>
</dbReference>
<organism evidence="2 3">
    <name type="scientific">Jaapia argillacea MUCL 33604</name>
    <dbReference type="NCBI Taxonomy" id="933084"/>
    <lineage>
        <taxon>Eukaryota</taxon>
        <taxon>Fungi</taxon>
        <taxon>Dikarya</taxon>
        <taxon>Basidiomycota</taxon>
        <taxon>Agaricomycotina</taxon>
        <taxon>Agaricomycetes</taxon>
        <taxon>Agaricomycetidae</taxon>
        <taxon>Jaapiales</taxon>
        <taxon>Jaapiaceae</taxon>
        <taxon>Jaapia</taxon>
    </lineage>
</organism>
<dbReference type="PANTHER" id="PTHR47839:SF1">
    <property type="entry name" value="DOMAIN PROTEIN, PUTATIVE (AFU_ORTHOLOGUE AFUA_6G04830)-RELATED"/>
    <property type="match status" value="1"/>
</dbReference>
<dbReference type="InterPro" id="IPR036890">
    <property type="entry name" value="HATPase_C_sf"/>
</dbReference>
<dbReference type="SUPFAM" id="SSF55874">
    <property type="entry name" value="ATPase domain of HSP90 chaperone/DNA topoisomerase II/histidine kinase"/>
    <property type="match status" value="1"/>
</dbReference>
<dbReference type="OrthoDB" id="10031156at2759"/>
<feature type="compositionally biased region" description="Low complexity" evidence="1">
    <location>
        <begin position="1535"/>
        <end position="1556"/>
    </location>
</feature>
<dbReference type="InParanoid" id="A0A067PUP4"/>
<name>A0A067PUP4_9AGAM</name>
<evidence type="ECO:0000313" key="2">
    <source>
        <dbReference type="EMBL" id="KDQ54066.1"/>
    </source>
</evidence>
<dbReference type="Gene3D" id="3.30.565.10">
    <property type="entry name" value="Histidine kinase-like ATPase, C-terminal domain"/>
    <property type="match status" value="1"/>
</dbReference>
<dbReference type="Proteomes" id="UP000027265">
    <property type="component" value="Unassembled WGS sequence"/>
</dbReference>
<gene>
    <name evidence="2" type="ORF">JAAARDRAFT_409896</name>
</gene>
<dbReference type="STRING" id="933084.A0A067PUP4"/>
<dbReference type="PANTHER" id="PTHR47839">
    <property type="entry name" value="DOMAIN PROTEIN, PUTATIVE (AFU_ORTHOLOGUE AFUA_6G04830)-RELATED"/>
    <property type="match status" value="1"/>
</dbReference>
<evidence type="ECO:0008006" key="4">
    <source>
        <dbReference type="Google" id="ProtNLM"/>
    </source>
</evidence>